<dbReference type="CDD" id="cd07322">
    <property type="entry name" value="PriL_PriS_Eukaryotic"/>
    <property type="match status" value="1"/>
</dbReference>
<name>A0A1B6EQX1_9HEMI</name>
<protein>
    <recommendedName>
        <fullName evidence="2 10">DNA primase large subunit</fullName>
    </recommendedName>
</protein>
<keyword evidence="7 10" id="KW-0408">Iron</keyword>
<comment type="function">
    <text evidence="10">DNA primase is the polymerase that synthesizes small RNA primers for the Okazaki fragments made during discontinuous DNA replication.</text>
</comment>
<accession>A0A1B6EQX1</accession>
<feature type="binding site" evidence="11">
    <location>
        <position position="295"/>
    </location>
    <ligand>
        <name>[4Fe-4S] cluster</name>
        <dbReference type="ChEBI" id="CHEBI:49883"/>
    </ligand>
</feature>
<dbReference type="GO" id="GO:0006269">
    <property type="term" value="P:DNA replication, synthesis of primer"/>
    <property type="evidence" value="ECO:0007669"/>
    <property type="project" value="UniProtKB-KW"/>
</dbReference>
<evidence type="ECO:0000256" key="1">
    <source>
        <dbReference type="ARBA" id="ARBA00010564"/>
    </source>
</evidence>
<evidence type="ECO:0000256" key="11">
    <source>
        <dbReference type="PIRSR" id="PIRSR009449-1"/>
    </source>
</evidence>
<keyword evidence="6 10" id="KW-0479">Metal-binding</keyword>
<dbReference type="InterPro" id="IPR007238">
    <property type="entry name" value="DNA_primase_lsu_euk/arc"/>
</dbReference>
<keyword evidence="13" id="KW-0472">Membrane</keyword>
<evidence type="ECO:0000256" key="9">
    <source>
        <dbReference type="ARBA" id="ARBA00023125"/>
    </source>
</evidence>
<dbReference type="Gene3D" id="1.20.930.80">
    <property type="match status" value="1"/>
</dbReference>
<gene>
    <name evidence="15" type="ORF">g.48106</name>
</gene>
<keyword evidence="13" id="KW-1133">Transmembrane helix</keyword>
<evidence type="ECO:0000256" key="10">
    <source>
        <dbReference type="PIRNR" id="PIRNR009449"/>
    </source>
</evidence>
<evidence type="ECO:0000256" key="5">
    <source>
        <dbReference type="ARBA" id="ARBA00022705"/>
    </source>
</evidence>
<dbReference type="GO" id="GO:0003677">
    <property type="term" value="F:DNA binding"/>
    <property type="evidence" value="ECO:0007669"/>
    <property type="project" value="UniProtKB-UniRule"/>
</dbReference>
<feature type="compositionally biased region" description="Basic and acidic residues" evidence="12">
    <location>
        <begin position="479"/>
        <end position="489"/>
    </location>
</feature>
<feature type="transmembrane region" description="Helical" evidence="13">
    <location>
        <begin position="205"/>
        <end position="226"/>
    </location>
</feature>
<dbReference type="FunFam" id="1.20.930.80:FF:000001">
    <property type="entry name" value="DNA primase large subunit"/>
    <property type="match status" value="1"/>
</dbReference>
<proteinExistence type="inferred from homology"/>
<dbReference type="AlphaFoldDB" id="A0A1B6EQX1"/>
<dbReference type="GO" id="GO:0005658">
    <property type="term" value="C:alpha DNA polymerase:primase complex"/>
    <property type="evidence" value="ECO:0007669"/>
    <property type="project" value="TreeGrafter"/>
</dbReference>
<feature type="binding site" evidence="11">
    <location>
        <position position="430"/>
    </location>
    <ligand>
        <name>[4Fe-4S] cluster</name>
        <dbReference type="ChEBI" id="CHEBI:49883"/>
    </ligand>
</feature>
<dbReference type="PANTHER" id="PTHR10537:SF3">
    <property type="entry name" value="DNA PRIMASE LARGE SUBUNIT"/>
    <property type="match status" value="1"/>
</dbReference>
<evidence type="ECO:0000256" key="13">
    <source>
        <dbReference type="SAM" id="Phobius"/>
    </source>
</evidence>
<comment type="cofactor">
    <cofactor evidence="10">
        <name>[4Fe-4S] cluster</name>
        <dbReference type="ChEBI" id="CHEBI:49883"/>
    </cofactor>
    <text evidence="10">Binds 1 [4Fe-4S] cluster.</text>
</comment>
<organism evidence="15">
    <name type="scientific">Cuerna arida</name>
    <dbReference type="NCBI Taxonomy" id="1464854"/>
    <lineage>
        <taxon>Eukaryota</taxon>
        <taxon>Metazoa</taxon>
        <taxon>Ecdysozoa</taxon>
        <taxon>Arthropoda</taxon>
        <taxon>Hexapoda</taxon>
        <taxon>Insecta</taxon>
        <taxon>Pterygota</taxon>
        <taxon>Neoptera</taxon>
        <taxon>Paraneoptera</taxon>
        <taxon>Hemiptera</taxon>
        <taxon>Auchenorrhyncha</taxon>
        <taxon>Membracoidea</taxon>
        <taxon>Cicadellidae</taxon>
        <taxon>Cicadellinae</taxon>
        <taxon>Proconiini</taxon>
        <taxon>Cuerna</taxon>
    </lineage>
</organism>
<dbReference type="PIRSF" id="PIRSF009449">
    <property type="entry name" value="DNA_primase_large_subunit"/>
    <property type="match status" value="1"/>
</dbReference>
<dbReference type="InterPro" id="IPR058560">
    <property type="entry name" value="DNA_primase_C"/>
</dbReference>
<dbReference type="GO" id="GO:0046872">
    <property type="term" value="F:metal ion binding"/>
    <property type="evidence" value="ECO:0007669"/>
    <property type="project" value="UniProtKB-UniRule"/>
</dbReference>
<reference evidence="15" key="1">
    <citation type="submission" date="2015-11" db="EMBL/GenBank/DDBJ databases">
        <title>De novo transcriptome assembly of four potential Pierce s Disease insect vectors from Arizona vineyards.</title>
        <authorList>
            <person name="Tassone E.E."/>
        </authorList>
    </citation>
    <scope>NUCLEOTIDE SEQUENCE</scope>
</reference>
<sequence length="489" mass="56674">MDFSHRRQKVIKPIEGELATLYPHDLQMYTTPPVCEISLTEFEQLAVDRLKLLRTIEQISLHGHAKNSEEWKKSVLDEIRKHSDLKYFYKVINSTGAKSKEPDYQARKSDHISHFVLRLAFCRTEELRRWLISRELDLFRLRWLNLSAEGKSEFIRLNNLNYNPISASERVEMSEKSSGLVTSSADYYRVPFTQVLDLVKSRKVFLHYGFAYITNTDIISVLLTVFRSRLSHELSRTARHLPALEVIEEDQDRIFRPLKALPHAYIGEDYSSKKTGDKVPIECIDSLARQSFPLCMRQLHAKLRQDHKLKHHGRLQYALFLKGIGVTLDDILTMWREEWSKSEPEKFEKGGVAYLLRHSYGKEGKRTNYTPQSCMKIITGNVGTGDQHGCPFKHNDVSAIRLTLTQSNVPTADIQETLDLINRGQYHLACTKYFEITHGAPPERFINHPNQYFEESQNVKHGKSNTKKEFTGDKLQPALEKRPSQSEEL</sequence>
<dbReference type="GO" id="GO:0006270">
    <property type="term" value="P:DNA replication initiation"/>
    <property type="evidence" value="ECO:0007669"/>
    <property type="project" value="TreeGrafter"/>
</dbReference>
<evidence type="ECO:0000256" key="2">
    <source>
        <dbReference type="ARBA" id="ARBA00019038"/>
    </source>
</evidence>
<evidence type="ECO:0000259" key="14">
    <source>
        <dbReference type="Pfam" id="PF04104"/>
    </source>
</evidence>
<keyword evidence="9 10" id="KW-0238">DNA-binding</keyword>
<keyword evidence="13" id="KW-0812">Transmembrane</keyword>
<keyword evidence="8 10" id="KW-0411">Iron-sulfur</keyword>
<dbReference type="PANTHER" id="PTHR10537">
    <property type="entry name" value="DNA PRIMASE LARGE SUBUNIT"/>
    <property type="match status" value="1"/>
</dbReference>
<feature type="domain" description="DNA primase large subunit C-terminal" evidence="14">
    <location>
        <begin position="286"/>
        <end position="453"/>
    </location>
</feature>
<evidence type="ECO:0000256" key="12">
    <source>
        <dbReference type="SAM" id="MobiDB-lite"/>
    </source>
</evidence>
<feature type="region of interest" description="Disordered" evidence="12">
    <location>
        <begin position="454"/>
        <end position="489"/>
    </location>
</feature>
<keyword evidence="4 10" id="KW-0639">Primosome</keyword>
<dbReference type="InterPro" id="IPR016558">
    <property type="entry name" value="DNA_primase_lsu_euk"/>
</dbReference>
<evidence type="ECO:0000256" key="6">
    <source>
        <dbReference type="ARBA" id="ARBA00022723"/>
    </source>
</evidence>
<keyword evidence="3 10" id="KW-0004">4Fe-4S</keyword>
<keyword evidence="5 10" id="KW-0235">DNA replication</keyword>
<evidence type="ECO:0000256" key="8">
    <source>
        <dbReference type="ARBA" id="ARBA00023014"/>
    </source>
</evidence>
<evidence type="ECO:0000256" key="7">
    <source>
        <dbReference type="ARBA" id="ARBA00023004"/>
    </source>
</evidence>
<dbReference type="Pfam" id="PF04104">
    <property type="entry name" value="DNA_primase_lrg"/>
    <property type="match status" value="1"/>
</dbReference>
<evidence type="ECO:0000313" key="15">
    <source>
        <dbReference type="EMBL" id="JAS40369.1"/>
    </source>
</evidence>
<feature type="binding site" evidence="11">
    <location>
        <position position="390"/>
    </location>
    <ligand>
        <name>[4Fe-4S] cluster</name>
        <dbReference type="ChEBI" id="CHEBI:49883"/>
    </ligand>
</feature>
<feature type="binding site" evidence="11">
    <location>
        <position position="374"/>
    </location>
    <ligand>
        <name>[4Fe-4S] cluster</name>
        <dbReference type="ChEBI" id="CHEBI:49883"/>
    </ligand>
</feature>
<dbReference type="GO" id="GO:0051539">
    <property type="term" value="F:4 iron, 4 sulfur cluster binding"/>
    <property type="evidence" value="ECO:0007669"/>
    <property type="project" value="UniProtKB-UniRule"/>
</dbReference>
<evidence type="ECO:0000256" key="4">
    <source>
        <dbReference type="ARBA" id="ARBA00022515"/>
    </source>
</evidence>
<dbReference type="Pfam" id="PF26466">
    <property type="entry name" value="DNA_primase_lrg_N"/>
    <property type="match status" value="1"/>
</dbReference>
<comment type="similarity">
    <text evidence="1 10">Belongs to the eukaryotic-type primase large subunit family.</text>
</comment>
<evidence type="ECO:0000256" key="3">
    <source>
        <dbReference type="ARBA" id="ARBA00022485"/>
    </source>
</evidence>
<dbReference type="EMBL" id="GECZ01029400">
    <property type="protein sequence ID" value="JAS40369.1"/>
    <property type="molecule type" value="Transcribed_RNA"/>
</dbReference>